<comment type="caution">
    <text evidence="2">The sequence shown here is derived from an EMBL/GenBank/DDBJ whole genome shotgun (WGS) entry which is preliminary data.</text>
</comment>
<evidence type="ECO:0000313" key="3">
    <source>
        <dbReference type="Proteomes" id="UP000078397"/>
    </source>
</evidence>
<proteinExistence type="predicted"/>
<keyword evidence="3" id="KW-1185">Reference proteome</keyword>
<protein>
    <submittedName>
        <fullName evidence="2">Uncharacterized protein</fullName>
    </submittedName>
</protein>
<dbReference type="Proteomes" id="UP000078397">
    <property type="component" value="Unassembled WGS sequence"/>
</dbReference>
<organism evidence="2 3">
    <name type="scientific">Pochonia chlamydosporia 170</name>
    <dbReference type="NCBI Taxonomy" id="1380566"/>
    <lineage>
        <taxon>Eukaryota</taxon>
        <taxon>Fungi</taxon>
        <taxon>Dikarya</taxon>
        <taxon>Ascomycota</taxon>
        <taxon>Pezizomycotina</taxon>
        <taxon>Sordariomycetes</taxon>
        <taxon>Hypocreomycetidae</taxon>
        <taxon>Hypocreales</taxon>
        <taxon>Clavicipitaceae</taxon>
        <taxon>Pochonia</taxon>
    </lineage>
</organism>
<name>A0A179G6Z5_METCM</name>
<dbReference type="EMBL" id="LSBJ02000001">
    <property type="protein sequence ID" value="OAQ73567.1"/>
    <property type="molecule type" value="Genomic_DNA"/>
</dbReference>
<dbReference type="GeneID" id="28857070"/>
<dbReference type="KEGG" id="pchm:VFPPC_15323"/>
<gene>
    <name evidence="2" type="ORF">VFPPC_15323</name>
</gene>
<evidence type="ECO:0000313" key="2">
    <source>
        <dbReference type="EMBL" id="OAQ73567.1"/>
    </source>
</evidence>
<feature type="region of interest" description="Disordered" evidence="1">
    <location>
        <begin position="1"/>
        <end position="35"/>
    </location>
</feature>
<dbReference type="RefSeq" id="XP_018149650.1">
    <property type="nucleotide sequence ID" value="XM_018293076.1"/>
</dbReference>
<accession>A0A179G6Z5</accession>
<reference evidence="2 3" key="1">
    <citation type="journal article" date="2016" name="PLoS Pathog.">
        <title>Biosynthesis of antibiotic leucinostatins in bio-control fungus Purpureocillium lilacinum and their inhibition on phytophthora revealed by genome mining.</title>
        <authorList>
            <person name="Wang G."/>
            <person name="Liu Z."/>
            <person name="Lin R."/>
            <person name="Li E."/>
            <person name="Mao Z."/>
            <person name="Ling J."/>
            <person name="Yang Y."/>
            <person name="Yin W.B."/>
            <person name="Xie B."/>
        </authorList>
    </citation>
    <scope>NUCLEOTIDE SEQUENCE [LARGE SCALE GENOMIC DNA]</scope>
    <source>
        <strain evidence="2">170</strain>
    </source>
</reference>
<evidence type="ECO:0000256" key="1">
    <source>
        <dbReference type="SAM" id="MobiDB-lite"/>
    </source>
</evidence>
<dbReference type="AlphaFoldDB" id="A0A179G6Z5"/>
<sequence length="148" mass="16427">MEKREAASARDGSGNYGCDENEKKRQKCSGPAAGRRRWDDWSFLHLHCYLGHLGEQAVEYGVVMKQIIQLIRDALRLGGYQQSRHLKVVKISTVSTDALHVSFKVATSAPQESNASTGVWSVWSVWSGRTCSGDPVRSDQTDNYPGNV</sequence>